<dbReference type="PANTHER" id="PTHR42788:SF13">
    <property type="entry name" value="ALIPHATIC SULFONATES IMPORT ATP-BINDING PROTEIN SSUB"/>
    <property type="match status" value="1"/>
</dbReference>
<evidence type="ECO:0000256" key="2">
    <source>
        <dbReference type="ARBA" id="ARBA00022741"/>
    </source>
</evidence>
<organism evidence="5 6">
    <name type="scientific">Bifidobacterium psychraerophilum</name>
    <dbReference type="NCBI Taxonomy" id="218140"/>
    <lineage>
        <taxon>Bacteria</taxon>
        <taxon>Bacillati</taxon>
        <taxon>Actinomycetota</taxon>
        <taxon>Actinomycetes</taxon>
        <taxon>Bifidobacteriales</taxon>
        <taxon>Bifidobacteriaceae</taxon>
        <taxon>Bifidobacterium</taxon>
    </lineage>
</organism>
<dbReference type="InterPro" id="IPR027417">
    <property type="entry name" value="P-loop_NTPase"/>
</dbReference>
<sequence length="256" mass="28706">MSHVSISHLWKVYPSHHDGDAVIALKDVSFDIDEHEFVCVLGPSGCGKSTLLRIVAGLESADYGHASTHGRPSVVFQEHGIFPWKNVEDNISYPLALRHAPRSERKAVVDRLVKMVGLSGFERFHPDQLSGGMKQRVSVARALADNGAILLMDEPFGALDEQTRVTLQQELLTIWEETRKSVLFITHSVDESLILADRIIVMSGRPGHILKDIRVPFQRPRSLAAIRRDPEYARITDELWTLLDQSQAESEEEAAR</sequence>
<keyword evidence="5" id="KW-0378">Hydrolase</keyword>
<dbReference type="Pfam" id="PF00005">
    <property type="entry name" value="ABC_tran"/>
    <property type="match status" value="1"/>
</dbReference>
<dbReference type="GO" id="GO:0016887">
    <property type="term" value="F:ATP hydrolysis activity"/>
    <property type="evidence" value="ECO:0007669"/>
    <property type="project" value="InterPro"/>
</dbReference>
<accession>A0A087CEA4</accession>
<evidence type="ECO:0000313" key="5">
    <source>
        <dbReference type="EMBL" id="KFI81604.1"/>
    </source>
</evidence>
<gene>
    <name evidence="5" type="ORF">BPSY_2016</name>
</gene>
<keyword evidence="6" id="KW-1185">Reference proteome</keyword>
<dbReference type="CDD" id="cd03293">
    <property type="entry name" value="ABC_NrtD_SsuB_transporters"/>
    <property type="match status" value="1"/>
</dbReference>
<dbReference type="InterPro" id="IPR003593">
    <property type="entry name" value="AAA+_ATPase"/>
</dbReference>
<dbReference type="Gene3D" id="3.40.50.300">
    <property type="entry name" value="P-loop containing nucleotide triphosphate hydrolases"/>
    <property type="match status" value="1"/>
</dbReference>
<evidence type="ECO:0000256" key="3">
    <source>
        <dbReference type="ARBA" id="ARBA00022840"/>
    </source>
</evidence>
<dbReference type="PROSITE" id="PS00211">
    <property type="entry name" value="ABC_TRANSPORTER_1"/>
    <property type="match status" value="1"/>
</dbReference>
<name>A0A087CEA4_9BIFI</name>
<dbReference type="SUPFAM" id="SSF52540">
    <property type="entry name" value="P-loop containing nucleoside triphosphate hydrolases"/>
    <property type="match status" value="1"/>
</dbReference>
<reference evidence="5 6" key="1">
    <citation type="submission" date="2014-03" db="EMBL/GenBank/DDBJ databases">
        <title>Genomics of Bifidobacteria.</title>
        <authorList>
            <person name="Ventura M."/>
            <person name="Milani C."/>
            <person name="Lugli G.A."/>
        </authorList>
    </citation>
    <scope>NUCLEOTIDE SEQUENCE [LARGE SCALE GENOMIC DNA]</scope>
    <source>
        <strain evidence="5 6">LMG 21775</strain>
    </source>
</reference>
<dbReference type="InterPro" id="IPR017871">
    <property type="entry name" value="ABC_transporter-like_CS"/>
</dbReference>
<dbReference type="EMBL" id="JGZI01000010">
    <property type="protein sequence ID" value="KFI81604.1"/>
    <property type="molecule type" value="Genomic_DNA"/>
</dbReference>
<evidence type="ECO:0000259" key="4">
    <source>
        <dbReference type="PROSITE" id="PS50893"/>
    </source>
</evidence>
<dbReference type="Proteomes" id="UP000029050">
    <property type="component" value="Unassembled WGS sequence"/>
</dbReference>
<feature type="domain" description="ABC transporter" evidence="4">
    <location>
        <begin position="4"/>
        <end position="229"/>
    </location>
</feature>
<dbReference type="STRING" id="218140.BPSY_2016"/>
<keyword evidence="2" id="KW-0547">Nucleotide-binding</keyword>
<keyword evidence="1" id="KW-0813">Transport</keyword>
<keyword evidence="3" id="KW-0067">ATP-binding</keyword>
<dbReference type="EC" id="3.6.3.36" evidence="5"/>
<dbReference type="AlphaFoldDB" id="A0A087CEA4"/>
<protein>
    <submittedName>
        <fullName evidence="5">Taurine-transporting AtPase</fullName>
        <ecNumber evidence="5">3.6.3.36</ecNumber>
    </submittedName>
</protein>
<dbReference type="PANTHER" id="PTHR42788">
    <property type="entry name" value="TAURINE IMPORT ATP-BINDING PROTEIN-RELATED"/>
    <property type="match status" value="1"/>
</dbReference>
<dbReference type="InterPro" id="IPR050166">
    <property type="entry name" value="ABC_transporter_ATP-bind"/>
</dbReference>
<dbReference type="InterPro" id="IPR003439">
    <property type="entry name" value="ABC_transporter-like_ATP-bd"/>
</dbReference>
<dbReference type="SMART" id="SM00382">
    <property type="entry name" value="AAA"/>
    <property type="match status" value="1"/>
</dbReference>
<evidence type="ECO:0000313" key="6">
    <source>
        <dbReference type="Proteomes" id="UP000029050"/>
    </source>
</evidence>
<comment type="caution">
    <text evidence="5">The sequence shown here is derived from an EMBL/GenBank/DDBJ whole genome shotgun (WGS) entry which is preliminary data.</text>
</comment>
<proteinExistence type="predicted"/>
<dbReference type="GO" id="GO:0005524">
    <property type="term" value="F:ATP binding"/>
    <property type="evidence" value="ECO:0007669"/>
    <property type="project" value="UniProtKB-KW"/>
</dbReference>
<dbReference type="PROSITE" id="PS50893">
    <property type="entry name" value="ABC_TRANSPORTER_2"/>
    <property type="match status" value="1"/>
</dbReference>
<dbReference type="eggNOG" id="COG1116">
    <property type="taxonomic scope" value="Bacteria"/>
</dbReference>
<evidence type="ECO:0000256" key="1">
    <source>
        <dbReference type="ARBA" id="ARBA00022448"/>
    </source>
</evidence>